<dbReference type="InParanoid" id="D8SSF1"/>
<protein>
    <submittedName>
        <fullName evidence="1">Uncharacterized protein</fullName>
    </submittedName>
</protein>
<evidence type="ECO:0000313" key="1">
    <source>
        <dbReference type="EMBL" id="EFJ12805.1"/>
    </source>
</evidence>
<dbReference type="KEGG" id="smo:SELMODRAFT_425227"/>
<keyword evidence="2" id="KW-1185">Reference proteome</keyword>
<name>D8SSF1_SELML</name>
<accession>D8SSF1</accession>
<dbReference type="EMBL" id="GL377637">
    <property type="protein sequence ID" value="EFJ12805.1"/>
    <property type="molecule type" value="Genomic_DNA"/>
</dbReference>
<reference evidence="1 2" key="1">
    <citation type="journal article" date="2011" name="Science">
        <title>The Selaginella genome identifies genetic changes associated with the evolution of vascular plants.</title>
        <authorList>
            <person name="Banks J.A."/>
            <person name="Nishiyama T."/>
            <person name="Hasebe M."/>
            <person name="Bowman J.L."/>
            <person name="Gribskov M."/>
            <person name="dePamphilis C."/>
            <person name="Albert V.A."/>
            <person name="Aono N."/>
            <person name="Aoyama T."/>
            <person name="Ambrose B.A."/>
            <person name="Ashton N.W."/>
            <person name="Axtell M.J."/>
            <person name="Barker E."/>
            <person name="Barker M.S."/>
            <person name="Bennetzen J.L."/>
            <person name="Bonawitz N.D."/>
            <person name="Chapple C."/>
            <person name="Cheng C."/>
            <person name="Correa L.G."/>
            <person name="Dacre M."/>
            <person name="DeBarry J."/>
            <person name="Dreyer I."/>
            <person name="Elias M."/>
            <person name="Engstrom E.M."/>
            <person name="Estelle M."/>
            <person name="Feng L."/>
            <person name="Finet C."/>
            <person name="Floyd S.K."/>
            <person name="Frommer W.B."/>
            <person name="Fujita T."/>
            <person name="Gramzow L."/>
            <person name="Gutensohn M."/>
            <person name="Harholt J."/>
            <person name="Hattori M."/>
            <person name="Heyl A."/>
            <person name="Hirai T."/>
            <person name="Hiwatashi Y."/>
            <person name="Ishikawa M."/>
            <person name="Iwata M."/>
            <person name="Karol K.G."/>
            <person name="Koehler B."/>
            <person name="Kolukisaoglu U."/>
            <person name="Kubo M."/>
            <person name="Kurata T."/>
            <person name="Lalonde S."/>
            <person name="Li K."/>
            <person name="Li Y."/>
            <person name="Litt A."/>
            <person name="Lyons E."/>
            <person name="Manning G."/>
            <person name="Maruyama T."/>
            <person name="Michael T.P."/>
            <person name="Mikami K."/>
            <person name="Miyazaki S."/>
            <person name="Morinaga S."/>
            <person name="Murata T."/>
            <person name="Mueller-Roeber B."/>
            <person name="Nelson D.R."/>
            <person name="Obara M."/>
            <person name="Oguri Y."/>
            <person name="Olmstead R.G."/>
            <person name="Onodera N."/>
            <person name="Petersen B.L."/>
            <person name="Pils B."/>
            <person name="Prigge M."/>
            <person name="Rensing S.A."/>
            <person name="Riano-Pachon D.M."/>
            <person name="Roberts A.W."/>
            <person name="Sato Y."/>
            <person name="Scheller H.V."/>
            <person name="Schulz B."/>
            <person name="Schulz C."/>
            <person name="Shakirov E.V."/>
            <person name="Shibagaki N."/>
            <person name="Shinohara N."/>
            <person name="Shippen D.E."/>
            <person name="Soerensen I."/>
            <person name="Sotooka R."/>
            <person name="Sugimoto N."/>
            <person name="Sugita M."/>
            <person name="Sumikawa N."/>
            <person name="Tanurdzic M."/>
            <person name="Theissen G."/>
            <person name="Ulvskov P."/>
            <person name="Wakazuki S."/>
            <person name="Weng J.K."/>
            <person name="Willats W.W."/>
            <person name="Wipf D."/>
            <person name="Wolf P.G."/>
            <person name="Yang L."/>
            <person name="Zimmer A.D."/>
            <person name="Zhu Q."/>
            <person name="Mitros T."/>
            <person name="Hellsten U."/>
            <person name="Loque D."/>
            <person name="Otillar R."/>
            <person name="Salamov A."/>
            <person name="Schmutz J."/>
            <person name="Shapiro H."/>
            <person name="Lindquist E."/>
            <person name="Lucas S."/>
            <person name="Rokhsar D."/>
            <person name="Grigoriev I.V."/>
        </authorList>
    </citation>
    <scope>NUCLEOTIDE SEQUENCE [LARGE SCALE GENOMIC DNA]</scope>
</reference>
<sequence length="146" mass="16192">MLGKIDDRPVLSSLISKYTSYEEDIATLIDLQIKEFLPSLFSSSSKNVRNRSIAADDSELQLSNGDIILCVPIKNQLSLRNQTLQLLLFGLEVGSCKKNTIPVLQTSNTIAARFGSVRKLIIKHSYGKNRVPLADEEPDLSKTLKS</sequence>
<evidence type="ECO:0000313" key="2">
    <source>
        <dbReference type="Proteomes" id="UP000001514"/>
    </source>
</evidence>
<organism evidence="2">
    <name type="scientific">Selaginella moellendorffii</name>
    <name type="common">Spikemoss</name>
    <dbReference type="NCBI Taxonomy" id="88036"/>
    <lineage>
        <taxon>Eukaryota</taxon>
        <taxon>Viridiplantae</taxon>
        <taxon>Streptophyta</taxon>
        <taxon>Embryophyta</taxon>
        <taxon>Tracheophyta</taxon>
        <taxon>Lycopodiopsida</taxon>
        <taxon>Selaginellales</taxon>
        <taxon>Selaginellaceae</taxon>
        <taxon>Selaginella</taxon>
    </lineage>
</organism>
<dbReference type="Gramene" id="EFJ12805">
    <property type="protein sequence ID" value="EFJ12805"/>
    <property type="gene ID" value="SELMODRAFT_425227"/>
</dbReference>
<gene>
    <name evidence="1" type="ORF">SELMODRAFT_425227</name>
</gene>
<dbReference type="AlphaFoldDB" id="D8SSF1"/>
<dbReference type="HOGENOM" id="CLU_1780656_0_0_1"/>
<proteinExistence type="predicted"/>
<dbReference type="Proteomes" id="UP000001514">
    <property type="component" value="Unassembled WGS sequence"/>
</dbReference>